<dbReference type="InterPro" id="IPR036390">
    <property type="entry name" value="WH_DNA-bd_sf"/>
</dbReference>
<evidence type="ECO:0000256" key="1">
    <source>
        <dbReference type="ARBA" id="ARBA00023015"/>
    </source>
</evidence>
<dbReference type="Gene3D" id="1.20.120.530">
    <property type="entry name" value="GntR ligand-binding domain-like"/>
    <property type="match status" value="1"/>
</dbReference>
<dbReference type="InterPro" id="IPR011711">
    <property type="entry name" value="GntR_C"/>
</dbReference>
<evidence type="ECO:0000256" key="3">
    <source>
        <dbReference type="ARBA" id="ARBA00023163"/>
    </source>
</evidence>
<dbReference type="InterPro" id="IPR000524">
    <property type="entry name" value="Tscrpt_reg_HTH_GntR"/>
</dbReference>
<dbReference type="Pfam" id="PF07729">
    <property type="entry name" value="FCD"/>
    <property type="match status" value="1"/>
</dbReference>
<dbReference type="CDD" id="cd07377">
    <property type="entry name" value="WHTH_GntR"/>
    <property type="match status" value="1"/>
</dbReference>
<dbReference type="InterPro" id="IPR036388">
    <property type="entry name" value="WH-like_DNA-bd_sf"/>
</dbReference>
<reference evidence="5 6" key="1">
    <citation type="submission" date="2016-01" db="EMBL/GenBank/DDBJ databases">
        <title>Complete genome sequence of a soil Actinobacterium, Isoptericola dokdonensis DS-3.</title>
        <authorList>
            <person name="Kwon S.-K."/>
            <person name="Kim J.F."/>
        </authorList>
    </citation>
    <scope>NUCLEOTIDE SEQUENCE [LARGE SCALE GENOMIC DNA]</scope>
    <source>
        <strain evidence="5 6">DS-3</strain>
    </source>
</reference>
<keyword evidence="1" id="KW-0805">Transcription regulation</keyword>
<keyword evidence="2" id="KW-0238">DNA-binding</keyword>
<dbReference type="SMART" id="SM00895">
    <property type="entry name" value="FCD"/>
    <property type="match status" value="1"/>
</dbReference>
<evidence type="ECO:0000259" key="4">
    <source>
        <dbReference type="PROSITE" id="PS50949"/>
    </source>
</evidence>
<evidence type="ECO:0000256" key="2">
    <source>
        <dbReference type="ARBA" id="ARBA00023125"/>
    </source>
</evidence>
<dbReference type="PANTHER" id="PTHR43537:SF24">
    <property type="entry name" value="GLUCONATE OPERON TRANSCRIPTIONAL REPRESSOR"/>
    <property type="match status" value="1"/>
</dbReference>
<keyword evidence="3" id="KW-0804">Transcription</keyword>
<keyword evidence="6" id="KW-1185">Reference proteome</keyword>
<accession>A0A161ILI1</accession>
<protein>
    <submittedName>
        <fullName evidence="5">Putative L-lactate dehydrogenase operon regulatory protein</fullName>
    </submittedName>
</protein>
<dbReference type="Gene3D" id="1.10.10.10">
    <property type="entry name" value="Winged helix-like DNA-binding domain superfamily/Winged helix DNA-binding domain"/>
    <property type="match status" value="1"/>
</dbReference>
<dbReference type="InterPro" id="IPR008920">
    <property type="entry name" value="TF_FadR/GntR_C"/>
</dbReference>
<dbReference type="PROSITE" id="PS50949">
    <property type="entry name" value="HTH_GNTR"/>
    <property type="match status" value="1"/>
</dbReference>
<dbReference type="GO" id="GO:0003700">
    <property type="term" value="F:DNA-binding transcription factor activity"/>
    <property type="evidence" value="ECO:0007669"/>
    <property type="project" value="InterPro"/>
</dbReference>
<organism evidence="5 6">
    <name type="scientific">Isoptericola dokdonensis DS-3</name>
    <dbReference type="NCBI Taxonomy" id="1300344"/>
    <lineage>
        <taxon>Bacteria</taxon>
        <taxon>Bacillati</taxon>
        <taxon>Actinomycetota</taxon>
        <taxon>Actinomycetes</taxon>
        <taxon>Micrococcales</taxon>
        <taxon>Promicromonosporaceae</taxon>
        <taxon>Isoptericola</taxon>
    </lineage>
</organism>
<dbReference type="SUPFAM" id="SSF48008">
    <property type="entry name" value="GntR ligand-binding domain-like"/>
    <property type="match status" value="1"/>
</dbReference>
<feature type="domain" description="HTH gntR-type" evidence="4">
    <location>
        <begin position="1"/>
        <end position="73"/>
    </location>
</feature>
<dbReference type="PATRIC" id="fig|1300344.3.peg.1819"/>
<dbReference type="Proteomes" id="UP000076794">
    <property type="component" value="Chromosome"/>
</dbReference>
<dbReference type="PRINTS" id="PR00035">
    <property type="entry name" value="HTHGNTR"/>
</dbReference>
<dbReference type="KEGG" id="ido:I598_1812"/>
<dbReference type="GO" id="GO:0003677">
    <property type="term" value="F:DNA binding"/>
    <property type="evidence" value="ECO:0007669"/>
    <property type="project" value="UniProtKB-KW"/>
</dbReference>
<dbReference type="RefSeq" id="WP_068202670.1">
    <property type="nucleotide sequence ID" value="NZ_CP014209.1"/>
</dbReference>
<dbReference type="SUPFAM" id="SSF46785">
    <property type="entry name" value="Winged helix' DNA-binding domain"/>
    <property type="match status" value="1"/>
</dbReference>
<dbReference type="AlphaFoldDB" id="A0A161ILI1"/>
<dbReference type="Pfam" id="PF00392">
    <property type="entry name" value="GntR"/>
    <property type="match status" value="1"/>
</dbReference>
<dbReference type="SMART" id="SM00345">
    <property type="entry name" value="HTH_GNTR"/>
    <property type="match status" value="1"/>
</dbReference>
<gene>
    <name evidence="5" type="primary">lldR_1</name>
    <name evidence="5" type="ORF">I598_1812</name>
</gene>
<dbReference type="PANTHER" id="PTHR43537">
    <property type="entry name" value="TRANSCRIPTIONAL REGULATOR, GNTR FAMILY"/>
    <property type="match status" value="1"/>
</dbReference>
<evidence type="ECO:0000313" key="5">
    <source>
        <dbReference type="EMBL" id="ANC31360.1"/>
    </source>
</evidence>
<dbReference type="OrthoDB" id="3567645at2"/>
<sequence length="248" mass="25720">MRTHERVLAQIEADLAAGRWGLGERLPGERALAEELGVSRPSVREALRILEALGIIRAGVGSGPDAGAVVVDRPAAGLGAAVRWHVASGALPVADVVATRAALETWSVRDAADRVAASGAAEGAPGDGRPEELTARLASATDLLDRMSAPEVPVEEFIRLDQEFHLEIVRLAGNQLVEAILIGLRHAVASYVTRGAGALPSWPSTAARLCAEHGAILAAVSAGEADGAVRAMSDHIWGFYRETGLAGG</sequence>
<proteinExistence type="predicted"/>
<dbReference type="EMBL" id="CP014209">
    <property type="protein sequence ID" value="ANC31360.1"/>
    <property type="molecule type" value="Genomic_DNA"/>
</dbReference>
<name>A0A161ILI1_9MICO</name>
<dbReference type="STRING" id="1300344.I598_1812"/>
<evidence type="ECO:0000313" key="6">
    <source>
        <dbReference type="Proteomes" id="UP000076794"/>
    </source>
</evidence>